<keyword evidence="3" id="KW-1185">Reference proteome</keyword>
<gene>
    <name evidence="2" type="ORF">NWFMUON74_64630</name>
</gene>
<dbReference type="KEGG" id="nwl:NWFMUON74_64630"/>
<evidence type="ECO:0000313" key="3">
    <source>
        <dbReference type="Proteomes" id="UP000516173"/>
    </source>
</evidence>
<evidence type="ECO:0000256" key="1">
    <source>
        <dbReference type="SAM" id="MobiDB-lite"/>
    </source>
</evidence>
<feature type="region of interest" description="Disordered" evidence="1">
    <location>
        <begin position="1"/>
        <end position="23"/>
    </location>
</feature>
<organism evidence="2 3">
    <name type="scientific">Nocardia wallacei</name>
    <dbReference type="NCBI Taxonomy" id="480035"/>
    <lineage>
        <taxon>Bacteria</taxon>
        <taxon>Bacillati</taxon>
        <taxon>Actinomycetota</taxon>
        <taxon>Actinomycetes</taxon>
        <taxon>Mycobacteriales</taxon>
        <taxon>Nocardiaceae</taxon>
        <taxon>Nocardia</taxon>
    </lineage>
</organism>
<dbReference type="EMBL" id="AP023396">
    <property type="protein sequence ID" value="BCK58691.1"/>
    <property type="molecule type" value="Genomic_DNA"/>
</dbReference>
<sequence>MSPMRGQTHPTDHNAAANGGVSTPCAGTARNLLPTYVDSSSMLVRVHAITLTHNNFQGWEGCLRNGRSNDGGCAAADP</sequence>
<proteinExistence type="predicted"/>
<reference evidence="2 3" key="1">
    <citation type="submission" date="2020-08" db="EMBL/GenBank/DDBJ databases">
        <title>Genome Sequencing of Nocardia wallacei strain FMUON74 and assembly.</title>
        <authorList>
            <person name="Toyokawa M."/>
            <person name="Uesaka K."/>
        </authorList>
    </citation>
    <scope>NUCLEOTIDE SEQUENCE [LARGE SCALE GENOMIC DNA]</scope>
    <source>
        <strain evidence="2 3">FMUON74</strain>
    </source>
</reference>
<accession>A0A7G1KUT9</accession>
<evidence type="ECO:0000313" key="2">
    <source>
        <dbReference type="EMBL" id="BCK58691.1"/>
    </source>
</evidence>
<protein>
    <submittedName>
        <fullName evidence="2">Uncharacterized protein</fullName>
    </submittedName>
</protein>
<dbReference type="Proteomes" id="UP000516173">
    <property type="component" value="Chromosome"/>
</dbReference>
<name>A0A7G1KUT9_9NOCA</name>
<dbReference type="AlphaFoldDB" id="A0A7G1KUT9"/>